<dbReference type="Proteomes" id="UP000799539">
    <property type="component" value="Unassembled WGS sequence"/>
</dbReference>
<proteinExistence type="predicted"/>
<feature type="region of interest" description="Disordered" evidence="1">
    <location>
        <begin position="222"/>
        <end position="253"/>
    </location>
</feature>
<gene>
    <name evidence="2" type="ORF">CERZMDRAFT_100753</name>
</gene>
<name>A0A6A6F3G4_9PEZI</name>
<dbReference type="OrthoDB" id="3640515at2759"/>
<evidence type="ECO:0000313" key="3">
    <source>
        <dbReference type="Proteomes" id="UP000799539"/>
    </source>
</evidence>
<keyword evidence="3" id="KW-1185">Reference proteome</keyword>
<protein>
    <submittedName>
        <fullName evidence="2">Uncharacterized protein</fullName>
    </submittedName>
</protein>
<reference evidence="2" key="1">
    <citation type="journal article" date="2020" name="Stud. Mycol.">
        <title>101 Dothideomycetes genomes: a test case for predicting lifestyles and emergence of pathogens.</title>
        <authorList>
            <person name="Haridas S."/>
            <person name="Albert R."/>
            <person name="Binder M."/>
            <person name="Bloem J."/>
            <person name="Labutti K."/>
            <person name="Salamov A."/>
            <person name="Andreopoulos B."/>
            <person name="Baker S."/>
            <person name="Barry K."/>
            <person name="Bills G."/>
            <person name="Bluhm B."/>
            <person name="Cannon C."/>
            <person name="Castanera R."/>
            <person name="Culley D."/>
            <person name="Daum C."/>
            <person name="Ezra D."/>
            <person name="Gonzalez J."/>
            <person name="Henrissat B."/>
            <person name="Kuo A."/>
            <person name="Liang C."/>
            <person name="Lipzen A."/>
            <person name="Lutzoni F."/>
            <person name="Magnuson J."/>
            <person name="Mondo S."/>
            <person name="Nolan M."/>
            <person name="Ohm R."/>
            <person name="Pangilinan J."/>
            <person name="Park H.-J."/>
            <person name="Ramirez L."/>
            <person name="Alfaro M."/>
            <person name="Sun H."/>
            <person name="Tritt A."/>
            <person name="Yoshinaga Y."/>
            <person name="Zwiers L.-H."/>
            <person name="Turgeon B."/>
            <person name="Goodwin S."/>
            <person name="Spatafora J."/>
            <person name="Crous P."/>
            <person name="Grigoriev I."/>
        </authorList>
    </citation>
    <scope>NUCLEOTIDE SEQUENCE</scope>
    <source>
        <strain evidence="2">SCOH1-5</strain>
    </source>
</reference>
<dbReference type="EMBL" id="ML992689">
    <property type="protein sequence ID" value="KAF2208998.1"/>
    <property type="molecule type" value="Genomic_DNA"/>
</dbReference>
<sequence length="253" mass="27777">MTLSSYFREKQCALRCTFTLLPSHFRRLHHALWDVAATTYTITQAVKIYQPNTAPMQLVQCTSPGNASCYNIFYSNVPQPEKSRTLHRLDILPGTQKTVKVGEAVTASDENGGSTPTGTEVYGTYIFTDGDPNVQIAMGFNVDLPKKVRHNLQTHTLFSITFPPISIQQRNTTLTRHRLVNIQVATAISENPTFDKPAISCLNFLDEDSQKAGTIGWLAVSPGKPVGDSPEESNAWLEECGEGEGGSQLNDSA</sequence>
<organism evidence="2 3">
    <name type="scientific">Cercospora zeae-maydis SCOH1-5</name>
    <dbReference type="NCBI Taxonomy" id="717836"/>
    <lineage>
        <taxon>Eukaryota</taxon>
        <taxon>Fungi</taxon>
        <taxon>Dikarya</taxon>
        <taxon>Ascomycota</taxon>
        <taxon>Pezizomycotina</taxon>
        <taxon>Dothideomycetes</taxon>
        <taxon>Dothideomycetidae</taxon>
        <taxon>Mycosphaerellales</taxon>
        <taxon>Mycosphaerellaceae</taxon>
        <taxon>Cercospora</taxon>
    </lineage>
</organism>
<evidence type="ECO:0000313" key="2">
    <source>
        <dbReference type="EMBL" id="KAF2208998.1"/>
    </source>
</evidence>
<accession>A0A6A6F3G4</accession>
<evidence type="ECO:0000256" key="1">
    <source>
        <dbReference type="SAM" id="MobiDB-lite"/>
    </source>
</evidence>
<dbReference type="AlphaFoldDB" id="A0A6A6F3G4"/>